<organism evidence="1 2">
    <name type="scientific">Cuscuta campestris</name>
    <dbReference type="NCBI Taxonomy" id="132261"/>
    <lineage>
        <taxon>Eukaryota</taxon>
        <taxon>Viridiplantae</taxon>
        <taxon>Streptophyta</taxon>
        <taxon>Embryophyta</taxon>
        <taxon>Tracheophyta</taxon>
        <taxon>Spermatophyta</taxon>
        <taxon>Magnoliopsida</taxon>
        <taxon>eudicotyledons</taxon>
        <taxon>Gunneridae</taxon>
        <taxon>Pentapetalae</taxon>
        <taxon>asterids</taxon>
        <taxon>lamiids</taxon>
        <taxon>Solanales</taxon>
        <taxon>Convolvulaceae</taxon>
        <taxon>Cuscuteae</taxon>
        <taxon>Cuscuta</taxon>
        <taxon>Cuscuta subgen. Grammica</taxon>
        <taxon>Cuscuta sect. Cleistogrammica</taxon>
    </lineage>
</organism>
<proteinExistence type="predicted"/>
<protein>
    <submittedName>
        <fullName evidence="1">Uncharacterized protein</fullName>
    </submittedName>
</protein>
<reference evidence="1 2" key="1">
    <citation type="submission" date="2018-04" db="EMBL/GenBank/DDBJ databases">
        <authorList>
            <person name="Vogel A."/>
        </authorList>
    </citation>
    <scope>NUCLEOTIDE SEQUENCE [LARGE SCALE GENOMIC DNA]</scope>
</reference>
<dbReference type="EMBL" id="OOIL02006662">
    <property type="protein sequence ID" value="VFQ99553.1"/>
    <property type="molecule type" value="Genomic_DNA"/>
</dbReference>
<name>A0A484NF68_9ASTE</name>
<dbReference type="Proteomes" id="UP000595140">
    <property type="component" value="Unassembled WGS sequence"/>
</dbReference>
<evidence type="ECO:0000313" key="2">
    <source>
        <dbReference type="Proteomes" id="UP000595140"/>
    </source>
</evidence>
<gene>
    <name evidence="1" type="ORF">CCAM_LOCUS41329</name>
</gene>
<accession>A0A484NF68</accession>
<keyword evidence="2" id="KW-1185">Reference proteome</keyword>
<dbReference type="AlphaFoldDB" id="A0A484NF68"/>
<sequence>MAEWIRSTPTSSVKLSSIAPSSLPFGGFWRKFGSGGDAVQRKIGWVWSRRLGFGAICFHLRCDGHSSEHVDLEMTYWDPPQ</sequence>
<evidence type="ECO:0000313" key="1">
    <source>
        <dbReference type="EMBL" id="VFQ99553.1"/>
    </source>
</evidence>